<evidence type="ECO:0000313" key="2">
    <source>
        <dbReference type="Proteomes" id="UP000198304"/>
    </source>
</evidence>
<gene>
    <name evidence="1" type="ORF">SAMN05446037_1001378</name>
</gene>
<dbReference type="AlphaFoldDB" id="A0A239A6M9"/>
<protein>
    <recommendedName>
        <fullName evidence="3">WYL domain-containing protein</fullName>
    </recommendedName>
</protein>
<dbReference type="RefSeq" id="WP_089281152.1">
    <property type="nucleotide sequence ID" value="NZ_FZOJ01000001.1"/>
</dbReference>
<reference evidence="1 2" key="1">
    <citation type="submission" date="2017-06" db="EMBL/GenBank/DDBJ databases">
        <authorList>
            <person name="Kim H.J."/>
            <person name="Triplett B.A."/>
        </authorList>
    </citation>
    <scope>NUCLEOTIDE SEQUENCE [LARGE SCALE GENOMIC DNA]</scope>
    <source>
        <strain evidence="1 2">SCA</strain>
    </source>
</reference>
<name>A0A239A6M9_9FIRM</name>
<organism evidence="1 2">
    <name type="scientific">Anaerovirgula multivorans</name>
    <dbReference type="NCBI Taxonomy" id="312168"/>
    <lineage>
        <taxon>Bacteria</taxon>
        <taxon>Bacillati</taxon>
        <taxon>Bacillota</taxon>
        <taxon>Clostridia</taxon>
        <taxon>Peptostreptococcales</taxon>
        <taxon>Natronincolaceae</taxon>
        <taxon>Anaerovirgula</taxon>
    </lineage>
</organism>
<dbReference type="EMBL" id="FZOJ01000001">
    <property type="protein sequence ID" value="SNR91277.1"/>
    <property type="molecule type" value="Genomic_DNA"/>
</dbReference>
<evidence type="ECO:0008006" key="3">
    <source>
        <dbReference type="Google" id="ProtNLM"/>
    </source>
</evidence>
<proteinExistence type="predicted"/>
<sequence>MIDYVLRYSYKNKKPITLIYQKQLEVSQRRIKVIQLGDKMVQGYCYEKKAIRNFKTDHILAAFIPGLINTTYGKGDCNRPV</sequence>
<evidence type="ECO:0000313" key="1">
    <source>
        <dbReference type="EMBL" id="SNR91277.1"/>
    </source>
</evidence>
<dbReference type="Proteomes" id="UP000198304">
    <property type="component" value="Unassembled WGS sequence"/>
</dbReference>
<dbReference type="OrthoDB" id="2112405at2"/>
<accession>A0A239A6M9</accession>
<keyword evidence="2" id="KW-1185">Reference proteome</keyword>